<feature type="transmembrane region" description="Helical" evidence="6">
    <location>
        <begin position="199"/>
        <end position="218"/>
    </location>
</feature>
<keyword evidence="4 6" id="KW-1133">Transmembrane helix</keyword>
<evidence type="ECO:0000256" key="3">
    <source>
        <dbReference type="ARBA" id="ARBA00022692"/>
    </source>
</evidence>
<evidence type="ECO:0000256" key="5">
    <source>
        <dbReference type="ARBA" id="ARBA00023136"/>
    </source>
</evidence>
<feature type="transmembrane region" description="Helical" evidence="6">
    <location>
        <begin position="137"/>
        <end position="156"/>
    </location>
</feature>
<evidence type="ECO:0000313" key="8">
    <source>
        <dbReference type="Proteomes" id="UP001164803"/>
    </source>
</evidence>
<dbReference type="RefSeq" id="WP_268043499.1">
    <property type="nucleotide sequence ID" value="NZ_CP104064.1"/>
</dbReference>
<keyword evidence="5 6" id="KW-0472">Membrane</keyword>
<feature type="transmembrane region" description="Helical" evidence="6">
    <location>
        <begin position="163"/>
        <end position="179"/>
    </location>
</feature>
<protein>
    <submittedName>
        <fullName evidence="7">YjbE family putative metal transport protein</fullName>
    </submittedName>
</protein>
<keyword evidence="8" id="KW-1185">Reference proteome</keyword>
<evidence type="ECO:0000256" key="6">
    <source>
        <dbReference type="SAM" id="Phobius"/>
    </source>
</evidence>
<organism evidence="7 8">
    <name type="scientific">Alicyclobacillus dauci</name>
    <dbReference type="NCBI Taxonomy" id="1475485"/>
    <lineage>
        <taxon>Bacteria</taxon>
        <taxon>Bacillati</taxon>
        <taxon>Bacillota</taxon>
        <taxon>Bacilli</taxon>
        <taxon>Bacillales</taxon>
        <taxon>Alicyclobacillaceae</taxon>
        <taxon>Alicyclobacillus</taxon>
    </lineage>
</organism>
<dbReference type="EMBL" id="CP104064">
    <property type="protein sequence ID" value="WAH36178.1"/>
    <property type="molecule type" value="Genomic_DNA"/>
</dbReference>
<gene>
    <name evidence="7" type="ORF">NZD86_18315</name>
</gene>
<evidence type="ECO:0000256" key="1">
    <source>
        <dbReference type="ARBA" id="ARBA00004141"/>
    </source>
</evidence>
<comment type="similarity">
    <text evidence="2">Belongs to the TerC family.</text>
</comment>
<evidence type="ECO:0000256" key="4">
    <source>
        <dbReference type="ARBA" id="ARBA00022989"/>
    </source>
</evidence>
<dbReference type="NCBIfam" id="TIGR03717">
    <property type="entry name" value="R_switched_YjbE"/>
    <property type="match status" value="1"/>
</dbReference>
<feature type="transmembrane region" description="Helical" evidence="6">
    <location>
        <begin position="12"/>
        <end position="29"/>
    </location>
</feature>
<dbReference type="PANTHER" id="PTHR30238">
    <property type="entry name" value="MEMBRANE BOUND PREDICTED REDOX MODULATOR"/>
    <property type="match status" value="1"/>
</dbReference>
<comment type="subcellular location">
    <subcellularLocation>
        <location evidence="1">Membrane</location>
        <topology evidence="1">Multi-pass membrane protein</topology>
    </subcellularLocation>
</comment>
<keyword evidence="3 6" id="KW-0812">Transmembrane</keyword>
<evidence type="ECO:0000313" key="7">
    <source>
        <dbReference type="EMBL" id="WAH36178.1"/>
    </source>
</evidence>
<reference evidence="7" key="1">
    <citation type="submission" date="2022-08" db="EMBL/GenBank/DDBJ databases">
        <title>Alicyclobacillus dauci DSM2870, complete genome.</title>
        <authorList>
            <person name="Wang Q."/>
            <person name="Cai R."/>
            <person name="Wang Z."/>
        </authorList>
    </citation>
    <scope>NUCLEOTIDE SEQUENCE</scope>
    <source>
        <strain evidence="7">DSM 28700</strain>
    </source>
</reference>
<evidence type="ECO:0000256" key="2">
    <source>
        <dbReference type="ARBA" id="ARBA00007511"/>
    </source>
</evidence>
<dbReference type="Proteomes" id="UP001164803">
    <property type="component" value="Chromosome"/>
</dbReference>
<dbReference type="InterPro" id="IPR005496">
    <property type="entry name" value="Integral_membrane_TerC"/>
</dbReference>
<dbReference type="PANTHER" id="PTHR30238:SF4">
    <property type="entry name" value="SLL1022 PROTEIN"/>
    <property type="match status" value="1"/>
</dbReference>
<sequence length="230" mass="25361">MNWFFLLCNVTLINIILSGDNALAISIAAGRLPRKLRKKAILFGSIVAILLLILFITVGSYVIKLPVLKSIAGILLMWIAAKLAVDRMKPAQNEKPENEAQSEGLLKAIGTIVIADLGMELDNAMAMLGAANGRMSVLLVGLLITIPFLVVGSHFIANLMDKFSWITYIASTYIAWIAGNMFADDPVFQNIPWSPLLQWMAPVLCVLIFITIMSVSLIRSRHRHQTTRQS</sequence>
<accession>A0ABY6Z0R3</accession>
<name>A0ABY6Z0R3_9BACL</name>
<dbReference type="InterPro" id="IPR022301">
    <property type="entry name" value="Integral_membrane_YjbE"/>
</dbReference>
<dbReference type="Pfam" id="PF03741">
    <property type="entry name" value="TerC"/>
    <property type="match status" value="1"/>
</dbReference>
<feature type="transmembrane region" description="Helical" evidence="6">
    <location>
        <begin position="41"/>
        <end position="61"/>
    </location>
</feature>
<proteinExistence type="inferred from homology"/>